<protein>
    <submittedName>
        <fullName evidence="3">MerR family regulatory protein</fullName>
    </submittedName>
    <submittedName>
        <fullName evidence="4">MerR family transcriptional regulator</fullName>
    </submittedName>
</protein>
<dbReference type="RefSeq" id="WP_046439320.1">
    <property type="nucleotide sequence ID" value="NZ_CP011312.1"/>
</dbReference>
<accession>A0A0F6R096</accession>
<feature type="domain" description="HTH merR-type" evidence="2">
    <location>
        <begin position="38"/>
        <end position="96"/>
    </location>
</feature>
<dbReference type="EMBL" id="CP011312">
    <property type="protein sequence ID" value="AKE41170.1"/>
    <property type="molecule type" value="Genomic_DNA"/>
</dbReference>
<dbReference type="EMBL" id="LR134377">
    <property type="protein sequence ID" value="VEH08446.1"/>
    <property type="molecule type" value="Genomic_DNA"/>
</dbReference>
<dbReference type="InterPro" id="IPR009061">
    <property type="entry name" value="DNA-bd_dom_put_sf"/>
</dbReference>
<dbReference type="GO" id="GO:0003700">
    <property type="term" value="F:DNA-binding transcription factor activity"/>
    <property type="evidence" value="ECO:0007669"/>
    <property type="project" value="InterPro"/>
</dbReference>
<dbReference type="PANTHER" id="PTHR30204:SF89">
    <property type="entry name" value="HTH MERR-TYPE DOMAIN-CONTAINING PROTEIN"/>
    <property type="match status" value="1"/>
</dbReference>
<dbReference type="Pfam" id="PF13411">
    <property type="entry name" value="MerR_1"/>
    <property type="match status" value="1"/>
</dbReference>
<name>A0A0F6R096_9CORY</name>
<dbReference type="STRING" id="35755.UL82_04970"/>
<reference evidence="3 5" key="1">
    <citation type="journal article" date="2015" name="Genome Announc.">
        <title>Complete Genome Sequence of Corynebacterium kutscheri DSM 20755, a Corynebacterial Type Strain with Remarkably Low G+C Content of Chromosomal DNA.</title>
        <authorList>
            <person name="Ruckert C."/>
            <person name="Albersmeier A."/>
            <person name="Winkler A."/>
            <person name="Tauch A."/>
        </authorList>
    </citation>
    <scope>NUCLEOTIDE SEQUENCE [LARGE SCALE GENOMIC DNA]</scope>
    <source>
        <strain evidence="3 5">DSM 20755</strain>
    </source>
</reference>
<evidence type="ECO:0000313" key="4">
    <source>
        <dbReference type="EMBL" id="VEH08446.1"/>
    </source>
</evidence>
<proteinExistence type="predicted"/>
<evidence type="ECO:0000256" key="1">
    <source>
        <dbReference type="ARBA" id="ARBA00023125"/>
    </source>
</evidence>
<dbReference type="AlphaFoldDB" id="A0A0F6R096"/>
<dbReference type="PANTHER" id="PTHR30204">
    <property type="entry name" value="REDOX-CYCLING DRUG-SENSING TRANSCRIPTIONAL ACTIVATOR SOXR"/>
    <property type="match status" value="1"/>
</dbReference>
<evidence type="ECO:0000259" key="2">
    <source>
        <dbReference type="PROSITE" id="PS50937"/>
    </source>
</evidence>
<sequence>MNATAHQSTASAQQSTKRAKKTVSIGVVIETLTKEFPDVTVSKIRFLESEGLITPQRTSSGYRRFTADDVDRLRFILTTQRDNYLPLKVIREQLEAMDSGAVTQLKKTTGDQLIGPESFAAPTLTRLTDSDLAERAEVSIQLVTELIEAHVVVPDSSGFFTNDDVSIVSVAEQLKGFGFDTRHLKSLRNTAARQADLIQRAATPVARLSADGKERADDMKQQMTALVVSMHATLVKSVLRGNHS</sequence>
<dbReference type="CDD" id="cd00592">
    <property type="entry name" value="HTH_MerR-like"/>
    <property type="match status" value="1"/>
</dbReference>
<dbReference type="SMART" id="SM00422">
    <property type="entry name" value="HTH_MERR"/>
    <property type="match status" value="1"/>
</dbReference>
<evidence type="ECO:0000313" key="5">
    <source>
        <dbReference type="Proteomes" id="UP000033457"/>
    </source>
</evidence>
<dbReference type="Gene3D" id="1.10.1660.10">
    <property type="match status" value="1"/>
</dbReference>
<keyword evidence="1" id="KW-0238">DNA-binding</keyword>
<dbReference type="InterPro" id="IPR000551">
    <property type="entry name" value="MerR-type_HTH_dom"/>
</dbReference>
<dbReference type="HOGENOM" id="CLU_053650_0_0_11"/>
<reference evidence="4 6" key="2">
    <citation type="submission" date="2018-12" db="EMBL/GenBank/DDBJ databases">
        <authorList>
            <consortium name="Pathogen Informatics"/>
        </authorList>
    </citation>
    <scope>NUCLEOTIDE SEQUENCE [LARGE SCALE GENOMIC DNA]</scope>
    <source>
        <strain evidence="4 6">NCTC949</strain>
    </source>
</reference>
<gene>
    <name evidence="3" type="primary">merR2</name>
    <name evidence="4" type="ORF">NCTC949_01560</name>
    <name evidence="3" type="ORF">UL82_04970</name>
</gene>
<organism evidence="3 5">
    <name type="scientific">Corynebacterium kutscheri</name>
    <dbReference type="NCBI Taxonomy" id="35755"/>
    <lineage>
        <taxon>Bacteria</taxon>
        <taxon>Bacillati</taxon>
        <taxon>Actinomycetota</taxon>
        <taxon>Actinomycetes</taxon>
        <taxon>Mycobacteriales</taxon>
        <taxon>Corynebacteriaceae</taxon>
        <taxon>Corynebacterium</taxon>
    </lineage>
</organism>
<dbReference type="OrthoDB" id="3191171at2"/>
<dbReference type="PROSITE" id="PS50937">
    <property type="entry name" value="HTH_MERR_2"/>
    <property type="match status" value="1"/>
</dbReference>
<dbReference type="Proteomes" id="UP000033457">
    <property type="component" value="Chromosome"/>
</dbReference>
<dbReference type="Proteomes" id="UP000271380">
    <property type="component" value="Chromosome"/>
</dbReference>
<dbReference type="GO" id="GO:0003677">
    <property type="term" value="F:DNA binding"/>
    <property type="evidence" value="ECO:0007669"/>
    <property type="project" value="UniProtKB-KW"/>
</dbReference>
<keyword evidence="5" id="KW-1185">Reference proteome</keyword>
<dbReference type="InterPro" id="IPR047057">
    <property type="entry name" value="MerR_fam"/>
</dbReference>
<dbReference type="KEGG" id="cku:UL82_04970"/>
<evidence type="ECO:0000313" key="6">
    <source>
        <dbReference type="Proteomes" id="UP000271380"/>
    </source>
</evidence>
<dbReference type="SUPFAM" id="SSF46955">
    <property type="entry name" value="Putative DNA-binding domain"/>
    <property type="match status" value="1"/>
</dbReference>
<evidence type="ECO:0000313" key="3">
    <source>
        <dbReference type="EMBL" id="AKE41170.1"/>
    </source>
</evidence>